<dbReference type="Proteomes" id="UP000790787">
    <property type="component" value="Chromosome 18"/>
</dbReference>
<accession>A0AC58T577</accession>
<name>A0AC58T577_TOBAC</name>
<gene>
    <name evidence="2" type="primary">LOC142172608</name>
</gene>
<organism evidence="1 2">
    <name type="scientific">Nicotiana tabacum</name>
    <name type="common">Common tobacco</name>
    <dbReference type="NCBI Taxonomy" id="4097"/>
    <lineage>
        <taxon>Eukaryota</taxon>
        <taxon>Viridiplantae</taxon>
        <taxon>Streptophyta</taxon>
        <taxon>Embryophyta</taxon>
        <taxon>Tracheophyta</taxon>
        <taxon>Spermatophyta</taxon>
        <taxon>Magnoliopsida</taxon>
        <taxon>eudicotyledons</taxon>
        <taxon>Gunneridae</taxon>
        <taxon>Pentapetalae</taxon>
        <taxon>asterids</taxon>
        <taxon>lamiids</taxon>
        <taxon>Solanales</taxon>
        <taxon>Solanaceae</taxon>
        <taxon>Nicotianoideae</taxon>
        <taxon>Nicotianeae</taxon>
        <taxon>Nicotiana</taxon>
    </lineage>
</organism>
<sequence length="169" mass="19402">MATDGDVEQPAPTVDEPSNQPIIDTSSTFYMHPSDNPGIALVPIPFDGFRYHSLRRGIMRSLSGKNKLDFINGDCKKLDPDSSSYRLWERCDDMVTSWILNSLAKEIANSVEYVTDAIELWKELEDRNDQKNGTKLYKFKRRLTTCPKELLILLATRHKKIVGRIYYSN</sequence>
<evidence type="ECO:0000313" key="1">
    <source>
        <dbReference type="Proteomes" id="UP000790787"/>
    </source>
</evidence>
<evidence type="ECO:0000313" key="2">
    <source>
        <dbReference type="RefSeq" id="XP_075092372.1"/>
    </source>
</evidence>
<reference evidence="2" key="2">
    <citation type="submission" date="2025-08" db="UniProtKB">
        <authorList>
            <consortium name="RefSeq"/>
        </authorList>
    </citation>
    <scope>IDENTIFICATION</scope>
    <source>
        <tissue evidence="2">Leaf</tissue>
    </source>
</reference>
<reference evidence="1" key="1">
    <citation type="journal article" date="2014" name="Nat. Commun.">
        <title>The tobacco genome sequence and its comparison with those of tomato and potato.</title>
        <authorList>
            <person name="Sierro N."/>
            <person name="Battey J.N."/>
            <person name="Ouadi S."/>
            <person name="Bakaher N."/>
            <person name="Bovet L."/>
            <person name="Willig A."/>
            <person name="Goepfert S."/>
            <person name="Peitsch M.C."/>
            <person name="Ivanov N.V."/>
        </authorList>
    </citation>
    <scope>NUCLEOTIDE SEQUENCE [LARGE SCALE GENOMIC DNA]</scope>
</reference>
<dbReference type="RefSeq" id="XP_075092372.1">
    <property type="nucleotide sequence ID" value="XM_075236271.1"/>
</dbReference>
<keyword evidence="1" id="KW-1185">Reference proteome</keyword>
<proteinExistence type="predicted"/>
<protein>
    <submittedName>
        <fullName evidence="2">Uncharacterized protein LOC142172608</fullName>
    </submittedName>
</protein>